<dbReference type="Gene3D" id="1.10.510.10">
    <property type="entry name" value="Transferase(Phosphotransferase) domain 1"/>
    <property type="match status" value="1"/>
</dbReference>
<evidence type="ECO:0000256" key="4">
    <source>
        <dbReference type="ARBA" id="ARBA00022741"/>
    </source>
</evidence>
<keyword evidence="10" id="KW-1185">Reference proteome</keyword>
<accession>A0AAW2ZE53</accession>
<keyword evidence="2" id="KW-0597">Phosphoprotein</keyword>
<feature type="compositionally biased region" description="Acidic residues" evidence="7">
    <location>
        <begin position="102"/>
        <end position="113"/>
    </location>
</feature>
<evidence type="ECO:0000313" key="9">
    <source>
        <dbReference type="EMBL" id="KAL0487639.1"/>
    </source>
</evidence>
<dbReference type="EMBL" id="JAOPGA020001357">
    <property type="protein sequence ID" value="KAL0487639.1"/>
    <property type="molecule type" value="Genomic_DNA"/>
</dbReference>
<dbReference type="AlphaFoldDB" id="A0AAW2ZE53"/>
<organism evidence="9 10">
    <name type="scientific">Acrasis kona</name>
    <dbReference type="NCBI Taxonomy" id="1008807"/>
    <lineage>
        <taxon>Eukaryota</taxon>
        <taxon>Discoba</taxon>
        <taxon>Heterolobosea</taxon>
        <taxon>Tetramitia</taxon>
        <taxon>Eutetramitia</taxon>
        <taxon>Acrasidae</taxon>
        <taxon>Acrasis</taxon>
    </lineage>
</organism>
<dbReference type="PROSITE" id="PS00108">
    <property type="entry name" value="PROTEIN_KINASE_ST"/>
    <property type="match status" value="1"/>
</dbReference>
<evidence type="ECO:0000256" key="3">
    <source>
        <dbReference type="ARBA" id="ARBA00022679"/>
    </source>
</evidence>
<dbReference type="GO" id="GO:0004674">
    <property type="term" value="F:protein serine/threonine kinase activity"/>
    <property type="evidence" value="ECO:0007669"/>
    <property type="project" value="UniProtKB-KW"/>
</dbReference>
<keyword evidence="3" id="KW-0808">Transferase</keyword>
<keyword evidence="4" id="KW-0547">Nucleotide-binding</keyword>
<dbReference type="InterPro" id="IPR050494">
    <property type="entry name" value="Ser_Thr_dual-spec_kinase"/>
</dbReference>
<evidence type="ECO:0000256" key="6">
    <source>
        <dbReference type="ARBA" id="ARBA00022840"/>
    </source>
</evidence>
<dbReference type="InterPro" id="IPR011009">
    <property type="entry name" value="Kinase-like_dom_sf"/>
</dbReference>
<protein>
    <submittedName>
        <fullName evidence="9">Dual specificity tyrosine-phosphorylation-regulated kinase</fullName>
    </submittedName>
</protein>
<proteinExistence type="predicted"/>
<keyword evidence="6" id="KW-0067">ATP-binding</keyword>
<comment type="caution">
    <text evidence="9">The sequence shown here is derived from an EMBL/GenBank/DDBJ whole genome shotgun (WGS) entry which is preliminary data.</text>
</comment>
<evidence type="ECO:0000259" key="8">
    <source>
        <dbReference type="PROSITE" id="PS50011"/>
    </source>
</evidence>
<keyword evidence="1" id="KW-0723">Serine/threonine-protein kinase</keyword>
<gene>
    <name evidence="9" type="ORF">AKO1_000233</name>
</gene>
<dbReference type="PROSITE" id="PS50011">
    <property type="entry name" value="PROTEIN_KINASE_DOM"/>
    <property type="match status" value="1"/>
</dbReference>
<dbReference type="Gene3D" id="3.30.200.20">
    <property type="entry name" value="Phosphorylase Kinase, domain 1"/>
    <property type="match status" value="1"/>
</dbReference>
<dbReference type="FunFam" id="3.30.200.20:FF:000216">
    <property type="entry name" value="Putative serine/threonine-protein kinase dyrk2"/>
    <property type="match status" value="1"/>
</dbReference>
<feature type="domain" description="Protein kinase" evidence="8">
    <location>
        <begin position="211"/>
        <end position="514"/>
    </location>
</feature>
<reference evidence="9 10" key="1">
    <citation type="submission" date="2024-03" db="EMBL/GenBank/DDBJ databases">
        <title>The Acrasis kona genome and developmental transcriptomes reveal deep origins of eukaryotic multicellular pathways.</title>
        <authorList>
            <person name="Sheikh S."/>
            <person name="Fu C.-J."/>
            <person name="Brown M.W."/>
            <person name="Baldauf S.L."/>
        </authorList>
    </citation>
    <scope>NUCLEOTIDE SEQUENCE [LARGE SCALE GENOMIC DNA]</scope>
    <source>
        <strain evidence="9 10">ATCC MYA-3509</strain>
    </source>
</reference>
<dbReference type="SMART" id="SM00220">
    <property type="entry name" value="S_TKc"/>
    <property type="match status" value="1"/>
</dbReference>
<dbReference type="GO" id="GO:0005524">
    <property type="term" value="F:ATP binding"/>
    <property type="evidence" value="ECO:0007669"/>
    <property type="project" value="UniProtKB-KW"/>
</dbReference>
<feature type="region of interest" description="Disordered" evidence="7">
    <location>
        <begin position="31"/>
        <end position="50"/>
    </location>
</feature>
<dbReference type="InterPro" id="IPR008271">
    <property type="entry name" value="Ser/Thr_kinase_AS"/>
</dbReference>
<feature type="compositionally biased region" description="Basic and acidic residues" evidence="7">
    <location>
        <begin position="123"/>
        <end position="134"/>
    </location>
</feature>
<dbReference type="InterPro" id="IPR000719">
    <property type="entry name" value="Prot_kinase_dom"/>
</dbReference>
<dbReference type="Proteomes" id="UP001431209">
    <property type="component" value="Unassembled WGS sequence"/>
</dbReference>
<dbReference type="CDD" id="cd14133">
    <property type="entry name" value="PKc_DYRK_like"/>
    <property type="match status" value="1"/>
</dbReference>
<evidence type="ECO:0000256" key="1">
    <source>
        <dbReference type="ARBA" id="ARBA00022527"/>
    </source>
</evidence>
<dbReference type="PANTHER" id="PTHR24058">
    <property type="entry name" value="DUAL SPECIFICITY PROTEIN KINASE"/>
    <property type="match status" value="1"/>
</dbReference>
<dbReference type="PANTHER" id="PTHR24058:SF124">
    <property type="entry name" value="PROTEIN KINASE SUPERFAMILY PROTEIN"/>
    <property type="match status" value="1"/>
</dbReference>
<dbReference type="SUPFAM" id="SSF56112">
    <property type="entry name" value="Protein kinase-like (PK-like)"/>
    <property type="match status" value="1"/>
</dbReference>
<sequence length="519" mass="60588">MSLSDSIIVHLKEEKGHISVLIEAFDDKNKRMQDENTHTTRSKKIPRDDEYRAEKDKGYIRIPAIVGLDGKSKLQIKIVKFLDIFDEQSDEEEYPDQQKDEEREDSDPEDDTLEGIHYESSSCEEREEKDEERKIKRRIRRRSELINRFANLIEIAEDNNSSSDTDVPEKVEKPVQFDTIYLPIIHQKNKTGFEEHSEFPITVGSIIAGRYQIMEYLGSAAFSRAIQCLDLQTDALVCVKIIKNNKDFFDQSLDEIKLLRYINSHGDPDEHNVVQLYEYFYFKEHLFLVFELLRDNLYDFSQYNRTSESELYFTLPRLQSITMQVVKALRYINSLHLIHCDLKPENVLIKSYSRCLVKVIDFGSSCFTHDHLSSYVQSRTYRAPEVVLGLPYDGKVDIWSLGCILAELYTGNVLFVNNSMQTMLARIIGICGMFDFEMLSKGRFTHKFFTKQYALFEKNKQTGDISFLIPKKTTLKARMNNCPNDNFVDFIQKCLIVNPKKRMSCDEALHHPFLIEPIE</sequence>
<evidence type="ECO:0000313" key="10">
    <source>
        <dbReference type="Proteomes" id="UP001431209"/>
    </source>
</evidence>
<evidence type="ECO:0000256" key="2">
    <source>
        <dbReference type="ARBA" id="ARBA00022553"/>
    </source>
</evidence>
<dbReference type="Pfam" id="PF00069">
    <property type="entry name" value="Pkinase"/>
    <property type="match status" value="1"/>
</dbReference>
<dbReference type="FunFam" id="1.10.510.10:FF:000380">
    <property type="entry name" value="Serine/threonine-protein kinase ppk15"/>
    <property type="match status" value="1"/>
</dbReference>
<keyword evidence="5 9" id="KW-0418">Kinase</keyword>
<feature type="region of interest" description="Disordered" evidence="7">
    <location>
        <begin position="89"/>
        <end position="135"/>
    </location>
</feature>
<evidence type="ECO:0000256" key="7">
    <source>
        <dbReference type="SAM" id="MobiDB-lite"/>
    </source>
</evidence>
<name>A0AAW2ZE53_9EUKA</name>
<evidence type="ECO:0000256" key="5">
    <source>
        <dbReference type="ARBA" id="ARBA00022777"/>
    </source>
</evidence>